<evidence type="ECO:0000256" key="7">
    <source>
        <dbReference type="ARBA" id="ARBA00022741"/>
    </source>
</evidence>
<evidence type="ECO:0000259" key="12">
    <source>
        <dbReference type="Pfam" id="PF01425"/>
    </source>
</evidence>
<keyword evidence="7 11" id="KW-0547">Nucleotide-binding</keyword>
<evidence type="ECO:0000313" key="13">
    <source>
        <dbReference type="EMBL" id="MCW2308861.1"/>
    </source>
</evidence>
<feature type="active site" description="Charge relay system" evidence="11">
    <location>
        <position position="169"/>
    </location>
</feature>
<evidence type="ECO:0000313" key="14">
    <source>
        <dbReference type="Proteomes" id="UP001209755"/>
    </source>
</evidence>
<keyword evidence="8 11" id="KW-0067">ATP-binding</keyword>
<feature type="active site" description="Charge relay system" evidence="11">
    <location>
        <position position="89"/>
    </location>
</feature>
<feature type="domain" description="Amidase" evidence="12">
    <location>
        <begin position="36"/>
        <end position="482"/>
    </location>
</feature>
<dbReference type="InterPro" id="IPR023631">
    <property type="entry name" value="Amidase_dom"/>
</dbReference>
<comment type="similarity">
    <text evidence="2 11">Belongs to the amidase family. GatA subfamily.</text>
</comment>
<evidence type="ECO:0000256" key="2">
    <source>
        <dbReference type="ARBA" id="ARBA00008069"/>
    </source>
</evidence>
<evidence type="ECO:0000256" key="6">
    <source>
        <dbReference type="ARBA" id="ARBA00022598"/>
    </source>
</evidence>
<dbReference type="InterPro" id="IPR004412">
    <property type="entry name" value="GatA"/>
</dbReference>
<evidence type="ECO:0000256" key="4">
    <source>
        <dbReference type="ARBA" id="ARBA00012739"/>
    </source>
</evidence>
<comment type="function">
    <text evidence="1">Hydrolyzes indole-3-acetamide (IAM) into indole-3-acetic acid (IAA).</text>
</comment>
<dbReference type="EC" id="6.3.5.7" evidence="4 11"/>
<dbReference type="PANTHER" id="PTHR11895:SF151">
    <property type="entry name" value="GLUTAMYL-TRNA(GLN) AMIDOTRANSFERASE SUBUNIT A"/>
    <property type="match status" value="1"/>
</dbReference>
<proteinExistence type="inferred from homology"/>
<dbReference type="InterPro" id="IPR000120">
    <property type="entry name" value="Amidase"/>
</dbReference>
<dbReference type="GO" id="GO:0050566">
    <property type="term" value="F:asparaginyl-tRNA synthase (glutamine-hydrolyzing) activity"/>
    <property type="evidence" value="ECO:0007669"/>
    <property type="project" value="UniProtKB-EC"/>
</dbReference>
<evidence type="ECO:0000256" key="3">
    <source>
        <dbReference type="ARBA" id="ARBA00011123"/>
    </source>
</evidence>
<dbReference type="GO" id="GO:0050567">
    <property type="term" value="F:glutaminyl-tRNA synthase (glutamine-hydrolyzing) activity"/>
    <property type="evidence" value="ECO:0007669"/>
    <property type="project" value="UniProtKB-EC"/>
</dbReference>
<organism evidence="13 14">
    <name type="scientific">Rhodobium gokarnense</name>
    <dbReference type="NCBI Taxonomy" id="364296"/>
    <lineage>
        <taxon>Bacteria</taxon>
        <taxon>Pseudomonadati</taxon>
        <taxon>Pseudomonadota</taxon>
        <taxon>Alphaproteobacteria</taxon>
        <taxon>Hyphomicrobiales</taxon>
        <taxon>Rhodobiaceae</taxon>
        <taxon>Rhodobium</taxon>
    </lineage>
</organism>
<dbReference type="InterPro" id="IPR020556">
    <property type="entry name" value="Amidase_CS"/>
</dbReference>
<evidence type="ECO:0000256" key="8">
    <source>
        <dbReference type="ARBA" id="ARBA00022840"/>
    </source>
</evidence>
<evidence type="ECO:0000256" key="10">
    <source>
        <dbReference type="ARBA" id="ARBA00047407"/>
    </source>
</evidence>
<feature type="active site" description="Acyl-ester intermediate" evidence="11">
    <location>
        <position position="193"/>
    </location>
</feature>
<evidence type="ECO:0000256" key="11">
    <source>
        <dbReference type="HAMAP-Rule" id="MF_00120"/>
    </source>
</evidence>
<dbReference type="PROSITE" id="PS00571">
    <property type="entry name" value="AMIDASES"/>
    <property type="match status" value="1"/>
</dbReference>
<evidence type="ECO:0000256" key="9">
    <source>
        <dbReference type="ARBA" id="ARBA00022917"/>
    </source>
</evidence>
<name>A0ABT3HEN4_9HYPH</name>
<comment type="subunit">
    <text evidence="3 11">Heterotrimer of A, B and C subunits.</text>
</comment>
<comment type="catalytic activity">
    <reaction evidence="10 11">
        <text>L-glutamyl-tRNA(Gln) + L-glutamine + ATP + H2O = L-glutaminyl-tRNA(Gln) + L-glutamate + ADP + phosphate + H(+)</text>
        <dbReference type="Rhea" id="RHEA:17521"/>
        <dbReference type="Rhea" id="RHEA-COMP:9681"/>
        <dbReference type="Rhea" id="RHEA-COMP:9684"/>
        <dbReference type="ChEBI" id="CHEBI:15377"/>
        <dbReference type="ChEBI" id="CHEBI:15378"/>
        <dbReference type="ChEBI" id="CHEBI:29985"/>
        <dbReference type="ChEBI" id="CHEBI:30616"/>
        <dbReference type="ChEBI" id="CHEBI:43474"/>
        <dbReference type="ChEBI" id="CHEBI:58359"/>
        <dbReference type="ChEBI" id="CHEBI:78520"/>
        <dbReference type="ChEBI" id="CHEBI:78521"/>
        <dbReference type="ChEBI" id="CHEBI:456216"/>
        <dbReference type="EC" id="6.3.5.7"/>
    </reaction>
</comment>
<accession>A0ABT3HEN4</accession>
<dbReference type="SUPFAM" id="SSF75304">
    <property type="entry name" value="Amidase signature (AS) enzymes"/>
    <property type="match status" value="1"/>
</dbReference>
<keyword evidence="9 11" id="KW-0648">Protein biosynthesis</keyword>
<dbReference type="PANTHER" id="PTHR11895">
    <property type="entry name" value="TRANSAMIDASE"/>
    <property type="match status" value="1"/>
</dbReference>
<comment type="caution">
    <text evidence="13">The sequence shown here is derived from an EMBL/GenBank/DDBJ whole genome shotgun (WGS) entry which is preliminary data.</text>
</comment>
<dbReference type="HAMAP" id="MF_00120">
    <property type="entry name" value="GatA"/>
    <property type="match status" value="1"/>
</dbReference>
<sequence>MFSALKLPQNGNLAPTALSISEQKSLIEGKKISNSELVSEYFDEITKNKHLNIYITEARDSAAQQAKEADERISKNQRKPLDGIPIAVKDNYCTRGIRTTAASRILENFVPTYESTVTQKLLDAGAVILGKTNMDEFAMGSSTESSYFGPTINPVGTKLGFGNLVPGGSSGGSAAAVAANLAAGALGTDTGGSIRQPASFCGVVGMKPTYGACSRWGIIAYGSSLDQAGVFGKCVEDVAILLDVIAGEDPKDTTSVDGRAYAFSQALGKEQRKLRIAFPKEVIALESTSDADKVWDKAQKIARRIGAEIVEVSMPSFKYALPAYYIIALSEASSNLARYDGVRYGFRAKAPNDINDLYERTRAEGFGREVKRRILLGTFSLSAGYYDAYYLKAQKVRNIVANEFRMAFENADVMFMPTAPSSAFPIGAHSTNPVEMYLEDVYTVPINLGGLPAISLPVETSTNGMPLGLQVIGPQFGDENVLRVAASVEKAATEIV</sequence>
<dbReference type="NCBIfam" id="TIGR00132">
    <property type="entry name" value="gatA"/>
    <property type="match status" value="1"/>
</dbReference>
<protein>
    <recommendedName>
        <fullName evidence="5 11">Glutamyl-tRNA(Gln) amidotransferase subunit A</fullName>
        <shortName evidence="11">Glu-ADT subunit A</shortName>
        <ecNumber evidence="4 11">6.3.5.7</ecNumber>
    </recommendedName>
</protein>
<keyword evidence="6 11" id="KW-0436">Ligase</keyword>
<reference evidence="14" key="1">
    <citation type="submission" date="2023-07" db="EMBL/GenBank/DDBJ databases">
        <title>Genome sequencing of Purple Non-Sulfur Bacteria from various extreme environments.</title>
        <authorList>
            <person name="Mayer M."/>
        </authorList>
    </citation>
    <scope>NUCLEOTIDE SEQUENCE [LARGE SCALE GENOMIC DNA]</scope>
    <source>
        <strain evidence="14">DSM 17935</strain>
    </source>
</reference>
<dbReference type="RefSeq" id="WP_264602459.1">
    <property type="nucleotide sequence ID" value="NZ_JAOQNS010000009.1"/>
</dbReference>
<gene>
    <name evidence="11" type="primary">gatA</name>
    <name evidence="13" type="ORF">M2319_003210</name>
</gene>
<dbReference type="Proteomes" id="UP001209755">
    <property type="component" value="Unassembled WGS sequence"/>
</dbReference>
<keyword evidence="14" id="KW-1185">Reference proteome</keyword>
<evidence type="ECO:0000256" key="5">
    <source>
        <dbReference type="ARBA" id="ARBA00014428"/>
    </source>
</evidence>
<dbReference type="Gene3D" id="3.90.1300.10">
    <property type="entry name" value="Amidase signature (AS) domain"/>
    <property type="match status" value="1"/>
</dbReference>
<comment type="function">
    <text evidence="11">Allows the formation of correctly charged Gln-tRNA(Gln) through the transamidation of misacylated Glu-tRNA(Gln) in organisms which lack glutaminyl-tRNA synthetase. The reaction takes place in the presence of glutamine and ATP through an activated gamma-phospho-Glu-tRNA(Gln).</text>
</comment>
<dbReference type="EMBL" id="JAOQNS010000009">
    <property type="protein sequence ID" value="MCW2308861.1"/>
    <property type="molecule type" value="Genomic_DNA"/>
</dbReference>
<dbReference type="Pfam" id="PF01425">
    <property type="entry name" value="Amidase"/>
    <property type="match status" value="1"/>
</dbReference>
<dbReference type="InterPro" id="IPR036928">
    <property type="entry name" value="AS_sf"/>
</dbReference>
<evidence type="ECO:0000256" key="1">
    <source>
        <dbReference type="ARBA" id="ARBA00003871"/>
    </source>
</evidence>